<keyword evidence="4 5" id="KW-0472">Membrane</keyword>
<evidence type="ECO:0000256" key="1">
    <source>
        <dbReference type="ARBA" id="ARBA00004141"/>
    </source>
</evidence>
<protein>
    <recommendedName>
        <fullName evidence="5">PRA1 family protein</fullName>
    </recommendedName>
</protein>
<dbReference type="PANTHER" id="PTHR19317">
    <property type="entry name" value="PRENYLATED RAB ACCEPTOR 1-RELATED"/>
    <property type="match status" value="1"/>
</dbReference>
<dbReference type="VEuPathDB" id="MicrosporidiaDB:VICG_01344"/>
<dbReference type="InterPro" id="IPR004895">
    <property type="entry name" value="Prenylated_rab_accept_PRA1"/>
</dbReference>
<dbReference type="AlphaFoldDB" id="L2GL87"/>
<keyword evidence="7" id="KW-1185">Reference proteome</keyword>
<dbReference type="EMBL" id="JH370141">
    <property type="protein sequence ID" value="ELA41596.1"/>
    <property type="molecule type" value="Genomic_DNA"/>
</dbReference>
<dbReference type="Pfam" id="PF03208">
    <property type="entry name" value="PRA1"/>
    <property type="match status" value="1"/>
</dbReference>
<keyword evidence="3 5" id="KW-1133">Transmembrane helix</keyword>
<organism evidence="6 7">
    <name type="scientific">Vittaforma corneae (strain ATCC 50505)</name>
    <name type="common">Microsporidian parasite</name>
    <name type="synonym">Nosema corneum</name>
    <dbReference type="NCBI Taxonomy" id="993615"/>
    <lineage>
        <taxon>Eukaryota</taxon>
        <taxon>Fungi</taxon>
        <taxon>Fungi incertae sedis</taxon>
        <taxon>Microsporidia</taxon>
        <taxon>Nosematidae</taxon>
        <taxon>Vittaforma</taxon>
    </lineage>
</organism>
<sequence>MQGEFQEQQSTIYGFIRNSYAQRKPPSEFFRLGSFTLPFSVDEAFARSKTNIPKFLFYYLCIAFIALVFVVLTRFVIVIPLSVCAGAFYLSVSSHTISGVEITPRYTLYGCIGILIFLALISSSIVSSYLVLIAFLSIALAVVLAHACLLDTSTLGRQNEENI</sequence>
<dbReference type="PANTHER" id="PTHR19317:SF0">
    <property type="entry name" value="PRENYLATED RAB ACCEPTOR PROTEIN 1"/>
    <property type="match status" value="1"/>
</dbReference>
<dbReference type="InParanoid" id="L2GL87"/>
<evidence type="ECO:0000256" key="5">
    <source>
        <dbReference type="RuleBase" id="RU363107"/>
    </source>
</evidence>
<evidence type="ECO:0000313" key="6">
    <source>
        <dbReference type="EMBL" id="ELA41596.1"/>
    </source>
</evidence>
<gene>
    <name evidence="6" type="ORF">VICG_01344</name>
</gene>
<accession>L2GL87</accession>
<dbReference type="RefSeq" id="XP_007604790.1">
    <property type="nucleotide sequence ID" value="XM_007604728.1"/>
</dbReference>
<evidence type="ECO:0000256" key="4">
    <source>
        <dbReference type="ARBA" id="ARBA00023136"/>
    </source>
</evidence>
<dbReference type="OMA" id="YNDIEIT"/>
<dbReference type="GO" id="GO:0016020">
    <property type="term" value="C:membrane"/>
    <property type="evidence" value="ECO:0007669"/>
    <property type="project" value="UniProtKB-SubCell"/>
</dbReference>
<evidence type="ECO:0000256" key="2">
    <source>
        <dbReference type="ARBA" id="ARBA00022692"/>
    </source>
</evidence>
<evidence type="ECO:0000256" key="3">
    <source>
        <dbReference type="ARBA" id="ARBA00022989"/>
    </source>
</evidence>
<evidence type="ECO:0000313" key="7">
    <source>
        <dbReference type="Proteomes" id="UP000011082"/>
    </source>
</evidence>
<dbReference type="GeneID" id="19882055"/>
<feature type="transmembrane region" description="Helical" evidence="5">
    <location>
        <begin position="129"/>
        <end position="150"/>
    </location>
</feature>
<dbReference type="GO" id="GO:0005794">
    <property type="term" value="C:Golgi apparatus"/>
    <property type="evidence" value="ECO:0007669"/>
    <property type="project" value="TreeGrafter"/>
</dbReference>
<feature type="transmembrane region" description="Helical" evidence="5">
    <location>
        <begin position="55"/>
        <end position="71"/>
    </location>
</feature>
<dbReference type="HOGENOM" id="CLU_1628320_0_0_1"/>
<name>L2GL87_VITCO</name>
<reference evidence="7" key="1">
    <citation type="submission" date="2011-05" db="EMBL/GenBank/DDBJ databases">
        <title>The genome sequence of Vittaforma corneae strain ATCC 50505.</title>
        <authorList>
            <consortium name="The Broad Institute Genome Sequencing Platform"/>
            <person name="Cuomo C."/>
            <person name="Didier E."/>
            <person name="Bowers L."/>
            <person name="Young S.K."/>
            <person name="Zeng Q."/>
            <person name="Gargeya S."/>
            <person name="Fitzgerald M."/>
            <person name="Haas B."/>
            <person name="Abouelleil A."/>
            <person name="Alvarado L."/>
            <person name="Arachchi H.M."/>
            <person name="Berlin A."/>
            <person name="Chapman S.B."/>
            <person name="Gearin G."/>
            <person name="Goldberg J."/>
            <person name="Griggs A."/>
            <person name="Gujja S."/>
            <person name="Hansen M."/>
            <person name="Heiman D."/>
            <person name="Howarth C."/>
            <person name="Larimer J."/>
            <person name="Lui A."/>
            <person name="MacDonald P.J.P."/>
            <person name="McCowen C."/>
            <person name="Montmayeur A."/>
            <person name="Murphy C."/>
            <person name="Neiman D."/>
            <person name="Pearson M."/>
            <person name="Priest M."/>
            <person name="Roberts A."/>
            <person name="Saif S."/>
            <person name="Shea T."/>
            <person name="Sisk P."/>
            <person name="Stolte C."/>
            <person name="Sykes S."/>
            <person name="Wortman J."/>
            <person name="Nusbaum C."/>
            <person name="Birren B."/>
        </authorList>
    </citation>
    <scope>NUCLEOTIDE SEQUENCE [LARGE SCALE GENOMIC DNA]</scope>
    <source>
        <strain evidence="7">ATCC 50505</strain>
    </source>
</reference>
<keyword evidence="2 5" id="KW-0812">Transmembrane</keyword>
<comment type="similarity">
    <text evidence="5">Belongs to the PRA1 family.</text>
</comment>
<dbReference type="Proteomes" id="UP000011082">
    <property type="component" value="Unassembled WGS sequence"/>
</dbReference>
<feature type="transmembrane region" description="Helical" evidence="5">
    <location>
        <begin position="106"/>
        <end position="123"/>
    </location>
</feature>
<proteinExistence type="inferred from homology"/>
<comment type="subcellular location">
    <subcellularLocation>
        <location evidence="1 5">Membrane</location>
        <topology evidence="1 5">Multi-pass membrane protein</topology>
    </subcellularLocation>
</comment>